<dbReference type="RefSeq" id="XP_040737115.1">
    <property type="nucleotide sequence ID" value="XM_040881438.1"/>
</dbReference>
<sequence>MEIIPVPATDQQKPVGDIRTRTFFIFDTRLDESTLRSALDDLIRNHWRKLGGRLVARPVDKNTGSVWEYHVPETFDQDDSKYKLFDWSSTEFEHVIDKSAPLRFFHDAPDATKGVTILKSFEEVDELVRPATWPFGRADEPAATAPGGGAPLLYVHLSLFTDATVVALSWPHVLADQMGIANIMRAWFGLAYKNEEPPKMIGYNEDILSSSTTKREYADYPAHEIYRKGCSRVRNGWEYFFVILGFIPELALNRTEQSKIVFFPRPMLDALKERYRKELIEETGVDPEISNGDIINAVLTKFARMHDRKTRTLTLSQLVNLRGRHQTLTPLPRQRSYIHNALYYTSSRFRISPTTPLRTIAYQNRLSLKAQTSPEAYEIGLAVMREQVRRGQATHICEKFEKSYFVTNWCLAWRGLEDILPPASSAVVASEKVKEAEEEAVTSAKPKPKMMVLGHSMVKGTPSRFNSTIMCQTSEGYWCDFTAIDKGWKLIEEYLKTDPMLENF</sequence>
<gene>
    <name evidence="1" type="ORF">BHQ10_008613</name>
</gene>
<reference evidence="1 2" key="1">
    <citation type="journal article" date="2017" name="Biotechnol. Biofuels">
        <title>Differential beta-glucosidase expression as a function of carbon source availability in Talaromyces amestolkiae: a genomic and proteomic approach.</title>
        <authorList>
            <person name="de Eugenio L.I."/>
            <person name="Mendez-Liter J.A."/>
            <person name="Nieto-Dominguez M."/>
            <person name="Alonso L."/>
            <person name="Gil-Munoz J."/>
            <person name="Barriuso J."/>
            <person name="Prieto A."/>
            <person name="Martinez M.J."/>
        </authorList>
    </citation>
    <scope>NUCLEOTIDE SEQUENCE [LARGE SCALE GENOMIC DNA]</scope>
    <source>
        <strain evidence="1 2">CIB</strain>
    </source>
</reference>
<accession>A0A364LA70</accession>
<dbReference type="InterPro" id="IPR023213">
    <property type="entry name" value="CAT-like_dom_sf"/>
</dbReference>
<dbReference type="OrthoDB" id="21502at2759"/>
<dbReference type="Gene3D" id="3.30.559.10">
    <property type="entry name" value="Chloramphenicol acetyltransferase-like domain"/>
    <property type="match status" value="2"/>
</dbReference>
<dbReference type="EMBL" id="MIKG01000020">
    <property type="protein sequence ID" value="RAO72601.1"/>
    <property type="molecule type" value="Genomic_DNA"/>
</dbReference>
<evidence type="ECO:0000313" key="2">
    <source>
        <dbReference type="Proteomes" id="UP000249363"/>
    </source>
</evidence>
<name>A0A364LA70_TALAM</name>
<keyword evidence="2" id="KW-1185">Reference proteome</keyword>
<dbReference type="STRING" id="1196081.A0A364LA70"/>
<comment type="caution">
    <text evidence="1">The sequence shown here is derived from an EMBL/GenBank/DDBJ whole genome shotgun (WGS) entry which is preliminary data.</text>
</comment>
<organism evidence="1 2">
    <name type="scientific">Talaromyces amestolkiae</name>
    <dbReference type="NCBI Taxonomy" id="1196081"/>
    <lineage>
        <taxon>Eukaryota</taxon>
        <taxon>Fungi</taxon>
        <taxon>Dikarya</taxon>
        <taxon>Ascomycota</taxon>
        <taxon>Pezizomycotina</taxon>
        <taxon>Eurotiomycetes</taxon>
        <taxon>Eurotiomycetidae</taxon>
        <taxon>Eurotiales</taxon>
        <taxon>Trichocomaceae</taxon>
        <taxon>Talaromyces</taxon>
        <taxon>Talaromyces sect. Talaromyces</taxon>
    </lineage>
</organism>
<dbReference type="GeneID" id="63797827"/>
<protein>
    <submittedName>
        <fullName evidence="1">Uncharacterized protein</fullName>
    </submittedName>
</protein>
<dbReference type="AlphaFoldDB" id="A0A364LA70"/>
<dbReference type="Proteomes" id="UP000249363">
    <property type="component" value="Unassembled WGS sequence"/>
</dbReference>
<evidence type="ECO:0000313" key="1">
    <source>
        <dbReference type="EMBL" id="RAO72601.1"/>
    </source>
</evidence>
<proteinExistence type="predicted"/>